<evidence type="ECO:0000313" key="2">
    <source>
        <dbReference type="Proteomes" id="UP001430306"/>
    </source>
</evidence>
<accession>A0ABS8NDA3</accession>
<dbReference type="EMBL" id="JAJKFW010000003">
    <property type="protein sequence ID" value="MCC9640912.1"/>
    <property type="molecule type" value="Genomic_DNA"/>
</dbReference>
<organism evidence="1 2">
    <name type="scientific">Rhodopirellula halodulae</name>
    <dbReference type="NCBI Taxonomy" id="2894198"/>
    <lineage>
        <taxon>Bacteria</taxon>
        <taxon>Pseudomonadati</taxon>
        <taxon>Planctomycetota</taxon>
        <taxon>Planctomycetia</taxon>
        <taxon>Pirellulales</taxon>
        <taxon>Pirellulaceae</taxon>
        <taxon>Rhodopirellula</taxon>
    </lineage>
</organism>
<keyword evidence="2" id="KW-1185">Reference proteome</keyword>
<sequence>MARQTHDREDLLAEGVNLPERARLRHLPTDREWLIGWRKDGGPAIYDGPDRVFQFNAKNELRRVYLDGEKLAAQDKSLCRMVRPAASQQCQSTDRAQSTERVRMHWQQLSPAGAERIAEEWATTRDSFLSSLESAAAERLARSNGDSSRKDSVYDWQSVGCDSETLLKRTQTWLKSISNNPAIAAQPNA</sequence>
<protein>
    <submittedName>
        <fullName evidence="1">Uncharacterized protein</fullName>
    </submittedName>
</protein>
<evidence type="ECO:0000313" key="1">
    <source>
        <dbReference type="EMBL" id="MCC9640912.1"/>
    </source>
</evidence>
<proteinExistence type="predicted"/>
<name>A0ABS8NDA3_9BACT</name>
<gene>
    <name evidence="1" type="ORF">LOC71_01410</name>
</gene>
<dbReference type="Proteomes" id="UP001430306">
    <property type="component" value="Unassembled WGS sequence"/>
</dbReference>
<reference evidence="1" key="1">
    <citation type="submission" date="2021-11" db="EMBL/GenBank/DDBJ databases">
        <title>Genome sequence.</title>
        <authorList>
            <person name="Sun Q."/>
        </authorList>
    </citation>
    <scope>NUCLEOTIDE SEQUENCE</scope>
    <source>
        <strain evidence="1">JC740</strain>
    </source>
</reference>
<comment type="caution">
    <text evidence="1">The sequence shown here is derived from an EMBL/GenBank/DDBJ whole genome shotgun (WGS) entry which is preliminary data.</text>
</comment>
<dbReference type="RefSeq" id="WP_230270665.1">
    <property type="nucleotide sequence ID" value="NZ_JAJKFW010000003.1"/>
</dbReference>